<sequence length="124" mass="13395">MLSLPHLGMSLEVLWWNAQGTRWGGGGGLMNRHWFWNLQNSPSAVSGAPASAQSRGLLPIKPFPGDGPTPRLPEHKAFSCHRTVSLQQGLAAGAHPAELPRNDPLLGMCSEMGFSGVRESFQRP</sequence>
<dbReference type="AlphaFoldDB" id="Q6ZPC4"/>
<protein>
    <submittedName>
        <fullName evidence="1">cDNA FLJ26077 fis, clone RCT02544</fullName>
    </submittedName>
</protein>
<reference evidence="1" key="1">
    <citation type="submission" date="2003-07" db="EMBL/GenBank/DDBJ databases">
        <title>NEDO human cDNA sequencing project.</title>
        <authorList>
            <person name="Ninomiya K."/>
            <person name="Wagatsuma M."/>
            <person name="Kanda K."/>
            <person name="Kondo H."/>
            <person name="Yokoi T."/>
            <person name="Kodaira H."/>
            <person name="Furuya T."/>
            <person name="Takahashi M."/>
            <person name="Kikkawa E."/>
            <person name="Omura Y."/>
            <person name="Abe K."/>
            <person name="Kamihara K."/>
            <person name="Katsuta N."/>
            <person name="Sato K."/>
            <person name="Tanikawa M."/>
            <person name="Yamazaki M."/>
            <person name="Suzuki Y."/>
            <person name="Hata H."/>
            <person name="Nakagawa K."/>
            <person name="Mizuno S."/>
            <person name="Morinaga M."/>
            <person name="Kawamura M."/>
            <person name="Sugiyama T."/>
            <person name="Irie R."/>
            <person name="Otsuki T."/>
            <person name="Sato H."/>
            <person name="Nishikawa T."/>
            <person name="Sugiyama A."/>
            <person name="Kawakami B."/>
            <person name="Nagai K."/>
            <person name="Isogai T."/>
            <person name="Sugano S."/>
        </authorList>
    </citation>
    <scope>NUCLEOTIDE SEQUENCE</scope>
    <source>
        <tissue evidence="1">Rectum</tissue>
    </source>
</reference>
<organism evidence="1">
    <name type="scientific">Homo sapiens</name>
    <name type="common">Human</name>
    <dbReference type="NCBI Taxonomy" id="9606"/>
    <lineage>
        <taxon>Eukaryota</taxon>
        <taxon>Metazoa</taxon>
        <taxon>Chordata</taxon>
        <taxon>Craniata</taxon>
        <taxon>Vertebrata</taxon>
        <taxon>Euteleostomi</taxon>
        <taxon>Mammalia</taxon>
        <taxon>Eutheria</taxon>
        <taxon>Euarchontoglires</taxon>
        <taxon>Primates</taxon>
        <taxon>Haplorrhini</taxon>
        <taxon>Catarrhini</taxon>
        <taxon>Hominidae</taxon>
        <taxon>Homo</taxon>
    </lineage>
</organism>
<accession>Q6ZPC4</accession>
<evidence type="ECO:0000313" key="1">
    <source>
        <dbReference type="EMBL" id="BAC85188.1"/>
    </source>
</evidence>
<name>Q6ZPC4_HUMAN</name>
<dbReference type="EMBL" id="AK129588">
    <property type="protein sequence ID" value="BAC85188.1"/>
    <property type="molecule type" value="mRNA"/>
</dbReference>
<proteinExistence type="evidence at transcript level"/>
<dbReference type="PeptideAtlas" id="Q6ZPC4"/>